<protein>
    <submittedName>
        <fullName evidence="2">Nuclear transport factor 2 family protein</fullName>
    </submittedName>
</protein>
<evidence type="ECO:0000313" key="2">
    <source>
        <dbReference type="EMBL" id="MCO5976296.1"/>
    </source>
</evidence>
<evidence type="ECO:0000259" key="1">
    <source>
        <dbReference type="Pfam" id="PF13474"/>
    </source>
</evidence>
<sequence>MTPPPDEELCDAVRQWCGAWHQRDIDRILTLEAQASGFGLRAAAWRNHAAIGPARYRALLEHFFAQMAHYSLQLLDVQASVAGELGLAHGVYEERFQRHGLPAELARPRFTMTFQRGPLGWQMLMYHRDIQPFDPDGAYLLTHTQPPSGA</sequence>
<dbReference type="Gene3D" id="3.10.450.50">
    <property type="match status" value="1"/>
</dbReference>
<dbReference type="EMBL" id="JAMXMC010000003">
    <property type="protein sequence ID" value="MCO5976296.1"/>
    <property type="molecule type" value="Genomic_DNA"/>
</dbReference>
<feature type="domain" description="SnoaL-like" evidence="1">
    <location>
        <begin position="12"/>
        <end position="127"/>
    </location>
</feature>
<evidence type="ECO:0000313" key="3">
    <source>
        <dbReference type="Proteomes" id="UP001204851"/>
    </source>
</evidence>
<accession>A0ABT1BJB8</accession>
<comment type="caution">
    <text evidence="2">The sequence shown here is derived from an EMBL/GenBank/DDBJ whole genome shotgun (WGS) entry which is preliminary data.</text>
</comment>
<name>A0ABT1BJB8_9BURK</name>
<dbReference type="RefSeq" id="WP_252768767.1">
    <property type="nucleotide sequence ID" value="NZ_JAMXMC010000003.1"/>
</dbReference>
<reference evidence="2 3" key="1">
    <citation type="submission" date="2022-06" db="EMBL/GenBank/DDBJ databases">
        <title>Ideonella sp. NS12-5 Genome sequencing and assembly.</title>
        <authorList>
            <person name="Jung Y."/>
        </authorList>
    </citation>
    <scope>NUCLEOTIDE SEQUENCE [LARGE SCALE GENOMIC DNA]</scope>
    <source>
        <strain evidence="2 3">NS12-5</strain>
    </source>
</reference>
<dbReference type="InterPro" id="IPR037401">
    <property type="entry name" value="SnoaL-like"/>
</dbReference>
<dbReference type="Pfam" id="PF13474">
    <property type="entry name" value="SnoaL_3"/>
    <property type="match status" value="1"/>
</dbReference>
<dbReference type="Proteomes" id="UP001204851">
    <property type="component" value="Unassembled WGS sequence"/>
</dbReference>
<dbReference type="InterPro" id="IPR032710">
    <property type="entry name" value="NTF2-like_dom_sf"/>
</dbReference>
<organism evidence="2 3">
    <name type="scientific">Ideonella oryzae</name>
    <dbReference type="NCBI Taxonomy" id="2937441"/>
    <lineage>
        <taxon>Bacteria</taxon>
        <taxon>Pseudomonadati</taxon>
        <taxon>Pseudomonadota</taxon>
        <taxon>Betaproteobacteria</taxon>
        <taxon>Burkholderiales</taxon>
        <taxon>Sphaerotilaceae</taxon>
        <taxon>Ideonella</taxon>
    </lineage>
</organism>
<proteinExistence type="predicted"/>
<dbReference type="SUPFAM" id="SSF54427">
    <property type="entry name" value="NTF2-like"/>
    <property type="match status" value="1"/>
</dbReference>
<gene>
    <name evidence="2" type="ORF">M0L44_06130</name>
</gene>
<keyword evidence="3" id="KW-1185">Reference proteome</keyword>